<organism evidence="3 4">
    <name type="scientific">Roseateles aquatilis</name>
    <dbReference type="NCBI Taxonomy" id="431061"/>
    <lineage>
        <taxon>Bacteria</taxon>
        <taxon>Pseudomonadati</taxon>
        <taxon>Pseudomonadota</taxon>
        <taxon>Betaproteobacteria</taxon>
        <taxon>Burkholderiales</taxon>
        <taxon>Sphaerotilaceae</taxon>
        <taxon>Roseateles</taxon>
    </lineage>
</organism>
<dbReference type="PROSITE" id="PS50943">
    <property type="entry name" value="HTH_CROC1"/>
    <property type="match status" value="1"/>
</dbReference>
<sequence>MIHDRLRRARVLKGLSLDALAQAVGDISKQALSKFERGDAVPSTSAWPPPCRMPSQAQE</sequence>
<feature type="region of interest" description="Disordered" evidence="1">
    <location>
        <begin position="37"/>
        <end position="59"/>
    </location>
</feature>
<dbReference type="InterPro" id="IPR001387">
    <property type="entry name" value="Cro/C1-type_HTH"/>
</dbReference>
<keyword evidence="4" id="KW-1185">Reference proteome</keyword>
<reference evidence="3 4" key="1">
    <citation type="journal article" date="2008" name="Int. J. Syst. Evol. Microbiol.">
        <title>Description of Roseateles aquatilis sp. nov. and Roseateles terrae sp. nov., in the class Betaproteobacteria, and emended description of the genus Roseateles.</title>
        <authorList>
            <person name="Gomila M."/>
            <person name="Bowien B."/>
            <person name="Falsen E."/>
            <person name="Moore E.R."/>
            <person name="Lalucat J."/>
        </authorList>
    </citation>
    <scope>NUCLEOTIDE SEQUENCE [LARGE SCALE GENOMIC DNA]</scope>
    <source>
        <strain evidence="3 4">CCUG 48205</strain>
    </source>
</reference>
<dbReference type="Gene3D" id="1.10.260.40">
    <property type="entry name" value="lambda repressor-like DNA-binding domains"/>
    <property type="match status" value="1"/>
</dbReference>
<dbReference type="Proteomes" id="UP000197468">
    <property type="component" value="Unassembled WGS sequence"/>
</dbReference>
<dbReference type="OrthoDB" id="9794834at2"/>
<protein>
    <recommendedName>
        <fullName evidence="2">HTH cro/C1-type domain-containing protein</fullName>
    </recommendedName>
</protein>
<dbReference type="GO" id="GO:0003677">
    <property type="term" value="F:DNA binding"/>
    <property type="evidence" value="ECO:0007669"/>
    <property type="project" value="InterPro"/>
</dbReference>
<evidence type="ECO:0000259" key="2">
    <source>
        <dbReference type="PROSITE" id="PS50943"/>
    </source>
</evidence>
<evidence type="ECO:0000256" key="1">
    <source>
        <dbReference type="SAM" id="MobiDB-lite"/>
    </source>
</evidence>
<name>A0A246J7X4_9BURK</name>
<dbReference type="InterPro" id="IPR010982">
    <property type="entry name" value="Lambda_DNA-bd_dom_sf"/>
</dbReference>
<dbReference type="AlphaFoldDB" id="A0A246J7X4"/>
<evidence type="ECO:0000313" key="4">
    <source>
        <dbReference type="Proteomes" id="UP000197468"/>
    </source>
</evidence>
<dbReference type="SUPFAM" id="SSF47413">
    <property type="entry name" value="lambda repressor-like DNA-binding domains"/>
    <property type="match status" value="1"/>
</dbReference>
<comment type="caution">
    <text evidence="3">The sequence shown here is derived from an EMBL/GenBank/DDBJ whole genome shotgun (WGS) entry which is preliminary data.</text>
</comment>
<evidence type="ECO:0000313" key="3">
    <source>
        <dbReference type="EMBL" id="OWQ88638.1"/>
    </source>
</evidence>
<feature type="domain" description="HTH cro/C1-type" evidence="2">
    <location>
        <begin position="6"/>
        <end position="45"/>
    </location>
</feature>
<dbReference type="Pfam" id="PF01381">
    <property type="entry name" value="HTH_3"/>
    <property type="match status" value="1"/>
</dbReference>
<dbReference type="CDD" id="cd00093">
    <property type="entry name" value="HTH_XRE"/>
    <property type="match status" value="1"/>
</dbReference>
<accession>A0A246J7X4</accession>
<proteinExistence type="predicted"/>
<dbReference type="RefSeq" id="WP_088386161.1">
    <property type="nucleotide sequence ID" value="NZ_NIOF01000007.1"/>
</dbReference>
<gene>
    <name evidence="3" type="ORF">CDN99_17250</name>
</gene>
<dbReference type="EMBL" id="NIOF01000007">
    <property type="protein sequence ID" value="OWQ88638.1"/>
    <property type="molecule type" value="Genomic_DNA"/>
</dbReference>